<dbReference type="EMBL" id="DVLL01000010">
    <property type="protein sequence ID" value="HIT58498.1"/>
    <property type="molecule type" value="Genomic_DNA"/>
</dbReference>
<keyword evidence="2 4" id="KW-0378">Hydrolase</keyword>
<evidence type="ECO:0000256" key="2">
    <source>
        <dbReference type="ARBA" id="ARBA00022801"/>
    </source>
</evidence>
<dbReference type="GO" id="GO:0045493">
    <property type="term" value="P:xylan catabolic process"/>
    <property type="evidence" value="ECO:0007669"/>
    <property type="project" value="UniProtKB-KW"/>
</dbReference>
<evidence type="ECO:0000256" key="3">
    <source>
        <dbReference type="ARBA" id="ARBA00023295"/>
    </source>
</evidence>
<reference evidence="4" key="1">
    <citation type="submission" date="2020-10" db="EMBL/GenBank/DDBJ databases">
        <authorList>
            <person name="Gilroy R."/>
        </authorList>
    </citation>
    <scope>NUCLEOTIDE SEQUENCE</scope>
    <source>
        <strain evidence="4">CHK33-4379</strain>
    </source>
</reference>
<keyword evidence="3 4" id="KW-0326">Glycosidase</keyword>
<keyword evidence="4" id="KW-0119">Carbohydrate metabolism</keyword>
<sequence length="389" mass="44789">MSDYKKSGYANIFSEIGISDEEALKRVKDSFETMFRGGDEDRIYHDVGADMGYVEDTGNVDARTEGMSYGMMICVQLDEKEIFDRIWKWTMTNMYMTDGYHAGYFAWSCAPDGKKNADGPAPDGEEYFAMALFFASHRWGDGEGIYNYSEWARTILRDCIHRNGDGDKKGPTMWNLDNHLIKFVPGVEFTDPSYHLPHFYELFALWADERDREFWGKAAQASREYLHNACHPQTGLCTDYAEYSGEPVVSVPWNKHGRFDRYYSDSYRTVMNMSLDHEWFGKDAKWQSENAAKLQGFFDRAGDKWDRVPSRDGVFTDEKVMHPTAVIASNAAASLASIAGGADNETTERAKMFLKTFWNTPLRTGKRRYYDNCLYLFAMLMLSGNYKIW</sequence>
<comment type="similarity">
    <text evidence="1">Belongs to the glycosyl hydrolase 8 (cellulase D) family.</text>
</comment>
<reference evidence="4" key="2">
    <citation type="journal article" date="2021" name="PeerJ">
        <title>Extensive microbial diversity within the chicken gut microbiome revealed by metagenomics and culture.</title>
        <authorList>
            <person name="Gilroy R."/>
            <person name="Ravi A."/>
            <person name="Getino M."/>
            <person name="Pursley I."/>
            <person name="Horton D.L."/>
            <person name="Alikhan N.F."/>
            <person name="Baker D."/>
            <person name="Gharbi K."/>
            <person name="Hall N."/>
            <person name="Watson M."/>
            <person name="Adriaenssens E.M."/>
            <person name="Foster-Nyarko E."/>
            <person name="Jarju S."/>
            <person name="Secka A."/>
            <person name="Antonio M."/>
            <person name="Oren A."/>
            <person name="Chaudhuri R.R."/>
            <person name="La Ragione R."/>
            <person name="Hildebrand F."/>
            <person name="Pallen M.J."/>
        </authorList>
    </citation>
    <scope>NUCLEOTIDE SEQUENCE</scope>
    <source>
        <strain evidence="4">CHK33-4379</strain>
    </source>
</reference>
<accession>A0A9D1GSE1</accession>
<organism evidence="4 5">
    <name type="scientific">Candidatus Faeciplasma pullistercoris</name>
    <dbReference type="NCBI Taxonomy" id="2840800"/>
    <lineage>
        <taxon>Bacteria</taxon>
        <taxon>Bacillati</taxon>
        <taxon>Bacillota</taxon>
        <taxon>Clostridia</taxon>
        <taxon>Eubacteriales</taxon>
        <taxon>Oscillospiraceae</taxon>
        <taxon>Oscillospiraceae incertae sedis</taxon>
        <taxon>Candidatus Faeciplasma</taxon>
    </lineage>
</organism>
<proteinExistence type="inferred from homology"/>
<dbReference type="InterPro" id="IPR012341">
    <property type="entry name" value="6hp_glycosidase-like_sf"/>
</dbReference>
<dbReference type="AlphaFoldDB" id="A0A9D1GSE1"/>
<evidence type="ECO:0000256" key="1">
    <source>
        <dbReference type="ARBA" id="ARBA00009209"/>
    </source>
</evidence>
<dbReference type="Gene3D" id="1.50.10.10">
    <property type="match status" value="1"/>
</dbReference>
<gene>
    <name evidence="4" type="ORF">IAC39_02110</name>
</gene>
<dbReference type="InterPro" id="IPR008928">
    <property type="entry name" value="6-hairpin_glycosidase_sf"/>
</dbReference>
<dbReference type="Proteomes" id="UP000824136">
    <property type="component" value="Unassembled WGS sequence"/>
</dbReference>
<name>A0A9D1GSE1_9FIRM</name>
<keyword evidence="4" id="KW-0858">Xylan degradation</keyword>
<comment type="caution">
    <text evidence="4">The sequence shown here is derived from an EMBL/GenBank/DDBJ whole genome shotgun (WGS) entry which is preliminary data.</text>
</comment>
<dbReference type="InterPro" id="IPR002037">
    <property type="entry name" value="Glyco_hydro_8"/>
</dbReference>
<protein>
    <submittedName>
        <fullName evidence="4">Xylanase</fullName>
    </submittedName>
</protein>
<dbReference type="GO" id="GO:0004553">
    <property type="term" value="F:hydrolase activity, hydrolyzing O-glycosyl compounds"/>
    <property type="evidence" value="ECO:0007669"/>
    <property type="project" value="InterPro"/>
</dbReference>
<dbReference type="SUPFAM" id="SSF48208">
    <property type="entry name" value="Six-hairpin glycosidases"/>
    <property type="match status" value="1"/>
</dbReference>
<dbReference type="Pfam" id="PF01270">
    <property type="entry name" value="Glyco_hydro_8"/>
    <property type="match status" value="1"/>
</dbReference>
<dbReference type="PRINTS" id="PR00735">
    <property type="entry name" value="GLHYDRLASE8"/>
</dbReference>
<evidence type="ECO:0000313" key="5">
    <source>
        <dbReference type="Proteomes" id="UP000824136"/>
    </source>
</evidence>
<evidence type="ECO:0000313" key="4">
    <source>
        <dbReference type="EMBL" id="HIT58498.1"/>
    </source>
</evidence>
<keyword evidence="4" id="KW-0624">Polysaccharide degradation</keyword>